<protein>
    <recommendedName>
        <fullName evidence="4">N-acetyltransferase</fullName>
    </recommendedName>
</protein>
<accession>A0ABN5MYC1</accession>
<evidence type="ECO:0000313" key="2">
    <source>
        <dbReference type="EMBL" id="AXK46550.1"/>
    </source>
</evidence>
<dbReference type="Proteomes" id="UP000254236">
    <property type="component" value="Chromosome"/>
</dbReference>
<dbReference type="EMBL" id="CP031356">
    <property type="protein sequence ID" value="AXK46550.1"/>
    <property type="molecule type" value="Genomic_DNA"/>
</dbReference>
<evidence type="ECO:0000313" key="3">
    <source>
        <dbReference type="Proteomes" id="UP000254236"/>
    </source>
</evidence>
<proteinExistence type="predicted"/>
<evidence type="ECO:0008006" key="4">
    <source>
        <dbReference type="Google" id="ProtNLM"/>
    </source>
</evidence>
<reference evidence="2 3" key="1">
    <citation type="submission" date="2018-07" db="EMBL/GenBank/DDBJ databases">
        <title>Brachybacterium saurashtrense DSM 23186 genome sequence.</title>
        <authorList>
            <person name="Guo L."/>
        </authorList>
    </citation>
    <scope>NUCLEOTIDE SEQUENCE [LARGE SCALE GENOMIC DNA]</scope>
    <source>
        <strain evidence="2 3">DSM 23186</strain>
    </source>
</reference>
<organism evidence="2 3">
    <name type="scientific">Brachybacterium saurashtrense</name>
    <dbReference type="NCBI Taxonomy" id="556288"/>
    <lineage>
        <taxon>Bacteria</taxon>
        <taxon>Bacillati</taxon>
        <taxon>Actinomycetota</taxon>
        <taxon>Actinomycetes</taxon>
        <taxon>Micrococcales</taxon>
        <taxon>Dermabacteraceae</taxon>
        <taxon>Brachybacterium</taxon>
    </lineage>
</organism>
<gene>
    <name evidence="2" type="ORF">DWV08_13620</name>
</gene>
<name>A0ABN5MYC1_9MICO</name>
<sequence length="351" mass="37652">MKARRAPSWEAESVSAPAARLLTRPATSADAEGPAFSDLLPDRWRDGDNRRSVVATDADGAVLGHCRGIDNVFHPRSRTLVLEAREGAPWAEVADALVTAQIAVSTLPLHVKPSAHDAELAALCARHGGVLVQLMPPWRYVVDQALRSWAREHRTTHDGLTAAGLDEVAVGLDADESALREQMLDLYVEHYTAQHAAWSPAAAAERLRAENAADFVPGGEGSFDPGRTRLLLRDGRIVAQALAWPAEPDGGTEITVQSRPHEGPTARKDMEACLATVVECSTDGDVLLIDSHATEELESAMMREVPGPPPHPEDTWTAIVAIPVPDGPAPRPLPAQRIPEGAAPLVERLRG</sequence>
<keyword evidence="3" id="KW-1185">Reference proteome</keyword>
<evidence type="ECO:0000256" key="1">
    <source>
        <dbReference type="SAM" id="MobiDB-lite"/>
    </source>
</evidence>
<feature type="region of interest" description="Disordered" evidence="1">
    <location>
        <begin position="324"/>
        <end position="351"/>
    </location>
</feature>